<keyword evidence="2" id="KW-1185">Reference proteome</keyword>
<dbReference type="Proteomes" id="UP000001377">
    <property type="component" value="Chromosome"/>
</dbReference>
<evidence type="ECO:0000313" key="1">
    <source>
        <dbReference type="EMBL" id="ACV55449.1"/>
    </source>
</evidence>
<dbReference type="HOGENOM" id="CLU_1934716_0_0_11"/>
<protein>
    <submittedName>
        <fullName evidence="1">Uncharacterized protein</fullName>
    </submittedName>
</protein>
<organism evidence="1 2">
    <name type="scientific">Eggerthella lenta (strain ATCC 25559 / DSM 2243 / CCUG 17323 / JCM 9979 / KCTC 3265 / NCTC 11813 / VPI 0255 / 1899 B)</name>
    <name type="common">Eubacterium lentum</name>
    <dbReference type="NCBI Taxonomy" id="479437"/>
    <lineage>
        <taxon>Bacteria</taxon>
        <taxon>Bacillati</taxon>
        <taxon>Actinomycetota</taxon>
        <taxon>Coriobacteriia</taxon>
        <taxon>Eggerthellales</taxon>
        <taxon>Eggerthellaceae</taxon>
        <taxon>Eggerthella</taxon>
    </lineage>
</organism>
<name>C8WH58_EGGLE</name>
<dbReference type="KEGG" id="ele:Elen_1481"/>
<accession>C8WH58</accession>
<dbReference type="EMBL" id="CP001726">
    <property type="protein sequence ID" value="ACV55449.1"/>
    <property type="molecule type" value="Genomic_DNA"/>
</dbReference>
<dbReference type="eggNOG" id="ENOG5031V20">
    <property type="taxonomic scope" value="Bacteria"/>
</dbReference>
<evidence type="ECO:0000313" key="2">
    <source>
        <dbReference type="Proteomes" id="UP000001377"/>
    </source>
</evidence>
<gene>
    <name evidence="1" type="ordered locus">Elen_1481</name>
</gene>
<sequence length="130" mass="15179">MTEDWEALKDAEDLAYFRAELAEVSPGNYPLEEKMRVLEDMREVSSEIENGMREDFARLDEVTQTMFLGRLGASGYRDRDRWRRMLMDGPRQREMPTFWQTKAFLISTEDTALTDEAGTSLRLSKNTTRV</sequence>
<proteinExistence type="predicted"/>
<reference evidence="1 2" key="1">
    <citation type="journal article" date="2009" name="Stand. Genomic Sci.">
        <title>Complete genome sequence of Eggerthella lenta type strain (IPP VPI 0255).</title>
        <authorList>
            <person name="Saunders E."/>
            <person name="Pukall R."/>
            <person name="Abt B."/>
            <person name="Lapidus A."/>
            <person name="Glavina Del Rio T."/>
            <person name="Copeland A."/>
            <person name="Tice H."/>
            <person name="Cheng J.F."/>
            <person name="Lucas S."/>
            <person name="Chen F."/>
            <person name="Nolan M."/>
            <person name="Bruce D."/>
            <person name="Goodwin L."/>
            <person name="Pitluck S."/>
            <person name="Ivanova N."/>
            <person name="Mavromatis K."/>
            <person name="Ovchinnikova G."/>
            <person name="Pati A."/>
            <person name="Chen A."/>
            <person name="Palaniappan K."/>
            <person name="Land M."/>
            <person name="Hauser L."/>
            <person name="Chang Y.J."/>
            <person name="Jeffries C.D."/>
            <person name="Chain P."/>
            <person name="Meincke L."/>
            <person name="Sims D."/>
            <person name="Brettin T."/>
            <person name="Detter J.C."/>
            <person name="Goker M."/>
            <person name="Bristow J."/>
            <person name="Eisen J.A."/>
            <person name="Markowitz V."/>
            <person name="Hugenholtz P."/>
            <person name="Kyrpides N.C."/>
            <person name="Klenk H.P."/>
            <person name="Han C."/>
        </authorList>
    </citation>
    <scope>NUCLEOTIDE SEQUENCE [LARGE SCALE GENOMIC DNA]</scope>
    <source>
        <strain evidence="2">ATCC 25559 / DSM 2243 / CCUG 17323 / JCM 9979 / KCTC 3265 / NCTC 11813 / VPI 0255 / 1899 B</strain>
    </source>
</reference>
<dbReference type="PaxDb" id="479437-Elen_1481"/>
<dbReference type="RefSeq" id="WP_015760582.1">
    <property type="nucleotide sequence ID" value="NC_013204.1"/>
</dbReference>
<dbReference type="AlphaFoldDB" id="C8WH58"/>